<name>A0A6J5MGX4_9CAUD</name>
<proteinExistence type="predicted"/>
<reference evidence="1" key="1">
    <citation type="submission" date="2020-04" db="EMBL/GenBank/DDBJ databases">
        <authorList>
            <person name="Chiriac C."/>
            <person name="Salcher M."/>
            <person name="Ghai R."/>
            <person name="Kavagutti S V."/>
        </authorList>
    </citation>
    <scope>NUCLEOTIDE SEQUENCE</scope>
</reference>
<sequence>MEVLTAALIAGGFTVIVALINRADKTSRSEHADTHAALGRIEQKIDGHIKDHV</sequence>
<evidence type="ECO:0000313" key="2">
    <source>
        <dbReference type="EMBL" id="CAB4167497.1"/>
    </source>
</evidence>
<gene>
    <name evidence="3" type="ORF">UFOVP1047_4</name>
    <name evidence="1" type="ORF">UFOVP487_3</name>
    <name evidence="2" type="ORF">UFOVP869_20</name>
</gene>
<dbReference type="EMBL" id="LR796803">
    <property type="protein sequence ID" value="CAB4167497.1"/>
    <property type="molecule type" value="Genomic_DNA"/>
</dbReference>
<accession>A0A6J5MGX4</accession>
<dbReference type="EMBL" id="LR796995">
    <property type="protein sequence ID" value="CAB4180036.1"/>
    <property type="molecule type" value="Genomic_DNA"/>
</dbReference>
<protein>
    <submittedName>
        <fullName evidence="1">Uncharacterized protein</fullName>
    </submittedName>
</protein>
<evidence type="ECO:0000313" key="3">
    <source>
        <dbReference type="EMBL" id="CAB4180036.1"/>
    </source>
</evidence>
<evidence type="ECO:0000313" key="1">
    <source>
        <dbReference type="EMBL" id="CAB4145381.1"/>
    </source>
</evidence>
<organism evidence="1">
    <name type="scientific">uncultured Caudovirales phage</name>
    <dbReference type="NCBI Taxonomy" id="2100421"/>
    <lineage>
        <taxon>Viruses</taxon>
        <taxon>Duplodnaviria</taxon>
        <taxon>Heunggongvirae</taxon>
        <taxon>Uroviricota</taxon>
        <taxon>Caudoviricetes</taxon>
        <taxon>Peduoviridae</taxon>
        <taxon>Maltschvirus</taxon>
        <taxon>Maltschvirus maltsch</taxon>
    </lineage>
</organism>
<dbReference type="EMBL" id="LR796451">
    <property type="protein sequence ID" value="CAB4145381.1"/>
    <property type="molecule type" value="Genomic_DNA"/>
</dbReference>